<dbReference type="InterPro" id="IPR000424">
    <property type="entry name" value="Primosome_PriB/ssb"/>
</dbReference>
<dbReference type="GO" id="GO:0006260">
    <property type="term" value="P:DNA replication"/>
    <property type="evidence" value="ECO:0007669"/>
    <property type="project" value="InterPro"/>
</dbReference>
<dbReference type="NCBIfam" id="TIGR00621">
    <property type="entry name" value="ssb"/>
    <property type="match status" value="1"/>
</dbReference>
<organism evidence="5 6">
    <name type="scientific">candidate division TA06 bacterium</name>
    <dbReference type="NCBI Taxonomy" id="2250710"/>
    <lineage>
        <taxon>Bacteria</taxon>
        <taxon>Bacteria division TA06</taxon>
    </lineage>
</organism>
<sequence length="140" mass="15770">MADLKFPSLNHVLIAGRLTRDPDLRYTPSGTAVCNFRLASGRRFKDQSGEWRDDPTFVNVVTWKKTAENCGEYLKKGSAVLVEGRLQSRSWETEDGQKRSVLEIVAQRVQFLDRVGGPEKRIPSEVSEGDTPMADEQVPF</sequence>
<keyword evidence="1 2" id="KW-0238">DNA-binding</keyword>
<reference evidence="5 6" key="1">
    <citation type="submission" date="2019-03" db="EMBL/GenBank/DDBJ databases">
        <title>Metabolic potential of uncultured bacteria and archaea associated with petroleum seepage in deep-sea sediments.</title>
        <authorList>
            <person name="Dong X."/>
            <person name="Hubert C."/>
        </authorList>
    </citation>
    <scope>NUCLEOTIDE SEQUENCE [LARGE SCALE GENOMIC DNA]</scope>
    <source>
        <strain evidence="5">E44_bin18</strain>
    </source>
</reference>
<gene>
    <name evidence="5" type="ORF">E3J62_06465</name>
</gene>
<dbReference type="InterPro" id="IPR011344">
    <property type="entry name" value="ssDNA-bd"/>
</dbReference>
<name>A0A523UTY1_UNCT6</name>
<dbReference type="AlphaFoldDB" id="A0A523UTY1"/>
<proteinExistence type="inferred from homology"/>
<dbReference type="CDD" id="cd04496">
    <property type="entry name" value="SSB_OBF"/>
    <property type="match status" value="1"/>
</dbReference>
<evidence type="ECO:0000256" key="2">
    <source>
        <dbReference type="HAMAP-Rule" id="MF_00984"/>
    </source>
</evidence>
<dbReference type="Gene3D" id="2.40.50.140">
    <property type="entry name" value="Nucleic acid-binding proteins"/>
    <property type="match status" value="1"/>
</dbReference>
<dbReference type="Pfam" id="PF00436">
    <property type="entry name" value="SSB"/>
    <property type="match status" value="1"/>
</dbReference>
<accession>A0A523UTY1</accession>
<evidence type="ECO:0000313" key="5">
    <source>
        <dbReference type="EMBL" id="TET45809.1"/>
    </source>
</evidence>
<dbReference type="PANTHER" id="PTHR10302:SF27">
    <property type="entry name" value="SINGLE-STRANDED DNA-BINDING PROTEIN"/>
    <property type="match status" value="1"/>
</dbReference>
<comment type="caution">
    <text evidence="5">The sequence shown here is derived from an EMBL/GenBank/DDBJ whole genome shotgun (WGS) entry which is preliminary data.</text>
</comment>
<dbReference type="EMBL" id="SOJN01000075">
    <property type="protein sequence ID" value="TET45809.1"/>
    <property type="molecule type" value="Genomic_DNA"/>
</dbReference>
<dbReference type="SUPFAM" id="SSF50249">
    <property type="entry name" value="Nucleic acid-binding proteins"/>
    <property type="match status" value="1"/>
</dbReference>
<comment type="caution">
    <text evidence="2">Lacks conserved residue(s) required for the propagation of feature annotation.</text>
</comment>
<evidence type="ECO:0000256" key="1">
    <source>
        <dbReference type="ARBA" id="ARBA00023125"/>
    </source>
</evidence>
<dbReference type="GO" id="GO:0003697">
    <property type="term" value="F:single-stranded DNA binding"/>
    <property type="evidence" value="ECO:0007669"/>
    <property type="project" value="UniProtKB-UniRule"/>
</dbReference>
<dbReference type="PROSITE" id="PS50935">
    <property type="entry name" value="SSB"/>
    <property type="match status" value="1"/>
</dbReference>
<protein>
    <recommendedName>
        <fullName evidence="2 3">Single-stranded DNA-binding protein</fullName>
        <shortName evidence="2">SSB</shortName>
    </recommendedName>
</protein>
<evidence type="ECO:0000313" key="6">
    <source>
        <dbReference type="Proteomes" id="UP000315525"/>
    </source>
</evidence>
<dbReference type="Proteomes" id="UP000315525">
    <property type="component" value="Unassembled WGS sequence"/>
</dbReference>
<dbReference type="GO" id="GO:0009295">
    <property type="term" value="C:nucleoid"/>
    <property type="evidence" value="ECO:0007669"/>
    <property type="project" value="TreeGrafter"/>
</dbReference>
<comment type="subunit">
    <text evidence="2">Homotetramer.</text>
</comment>
<dbReference type="PIRSF" id="PIRSF002070">
    <property type="entry name" value="SSB"/>
    <property type="match status" value="1"/>
</dbReference>
<evidence type="ECO:0000256" key="4">
    <source>
        <dbReference type="SAM" id="MobiDB-lite"/>
    </source>
</evidence>
<dbReference type="PANTHER" id="PTHR10302">
    <property type="entry name" value="SINGLE-STRANDED DNA-BINDING PROTEIN"/>
    <property type="match status" value="1"/>
</dbReference>
<dbReference type="HAMAP" id="MF_00984">
    <property type="entry name" value="SSB"/>
    <property type="match status" value="1"/>
</dbReference>
<evidence type="ECO:0000256" key="3">
    <source>
        <dbReference type="PIRNR" id="PIRNR002070"/>
    </source>
</evidence>
<dbReference type="InterPro" id="IPR012340">
    <property type="entry name" value="NA-bd_OB-fold"/>
</dbReference>
<feature type="region of interest" description="Disordered" evidence="4">
    <location>
        <begin position="116"/>
        <end position="140"/>
    </location>
</feature>